<sequence length="92" mass="10820">MPTTLESVVTKYLRTGSPAQRTREEYSTTLRKWSRWSGVVPLERLGRKEIRDFLIGFTKTLHRVREPIRDALRIRSARICEQLYLGHGKTTF</sequence>
<protein>
    <recommendedName>
        <fullName evidence="3">Core-binding (CB) domain-containing protein</fullName>
    </recommendedName>
</protein>
<evidence type="ECO:0008006" key="3">
    <source>
        <dbReference type="Google" id="ProtNLM"/>
    </source>
</evidence>
<dbReference type="EMBL" id="CP036298">
    <property type="protein sequence ID" value="QDV22549.1"/>
    <property type="molecule type" value="Genomic_DNA"/>
</dbReference>
<dbReference type="Proteomes" id="UP000318017">
    <property type="component" value="Chromosome"/>
</dbReference>
<organism evidence="1 2">
    <name type="scientific">Aureliella helgolandensis</name>
    <dbReference type="NCBI Taxonomy" id="2527968"/>
    <lineage>
        <taxon>Bacteria</taxon>
        <taxon>Pseudomonadati</taxon>
        <taxon>Planctomycetota</taxon>
        <taxon>Planctomycetia</taxon>
        <taxon>Pirellulales</taxon>
        <taxon>Pirellulaceae</taxon>
        <taxon>Aureliella</taxon>
    </lineage>
</organism>
<proteinExistence type="predicted"/>
<gene>
    <name evidence="1" type="ORF">Q31a_08350</name>
</gene>
<dbReference type="AlphaFoldDB" id="A0A518G1W7"/>
<evidence type="ECO:0000313" key="2">
    <source>
        <dbReference type="Proteomes" id="UP000318017"/>
    </source>
</evidence>
<accession>A0A518G1W7</accession>
<reference evidence="1 2" key="1">
    <citation type="submission" date="2019-02" db="EMBL/GenBank/DDBJ databases">
        <title>Deep-cultivation of Planctomycetes and their phenomic and genomic characterization uncovers novel biology.</title>
        <authorList>
            <person name="Wiegand S."/>
            <person name="Jogler M."/>
            <person name="Boedeker C."/>
            <person name="Pinto D."/>
            <person name="Vollmers J."/>
            <person name="Rivas-Marin E."/>
            <person name="Kohn T."/>
            <person name="Peeters S.H."/>
            <person name="Heuer A."/>
            <person name="Rast P."/>
            <person name="Oberbeckmann S."/>
            <person name="Bunk B."/>
            <person name="Jeske O."/>
            <person name="Meyerdierks A."/>
            <person name="Storesund J.E."/>
            <person name="Kallscheuer N."/>
            <person name="Luecker S."/>
            <person name="Lage O.M."/>
            <person name="Pohl T."/>
            <person name="Merkel B.J."/>
            <person name="Hornburger P."/>
            <person name="Mueller R.-W."/>
            <person name="Bruemmer F."/>
            <person name="Labrenz M."/>
            <person name="Spormann A.M."/>
            <person name="Op den Camp H."/>
            <person name="Overmann J."/>
            <person name="Amann R."/>
            <person name="Jetten M.S.M."/>
            <person name="Mascher T."/>
            <person name="Medema M.H."/>
            <person name="Devos D.P."/>
            <person name="Kaster A.-K."/>
            <person name="Ovreas L."/>
            <person name="Rohde M."/>
            <person name="Galperin M.Y."/>
            <person name="Jogler C."/>
        </authorList>
    </citation>
    <scope>NUCLEOTIDE SEQUENCE [LARGE SCALE GENOMIC DNA]</scope>
    <source>
        <strain evidence="1 2">Q31a</strain>
    </source>
</reference>
<dbReference type="KEGG" id="ahel:Q31a_08350"/>
<evidence type="ECO:0000313" key="1">
    <source>
        <dbReference type="EMBL" id="QDV22549.1"/>
    </source>
</evidence>
<name>A0A518G1W7_9BACT</name>
<keyword evidence="2" id="KW-1185">Reference proteome</keyword>